<evidence type="ECO:0000313" key="3">
    <source>
        <dbReference type="Proteomes" id="UP000054600"/>
    </source>
</evidence>
<reference evidence="2 3" key="1">
    <citation type="submission" date="2015-11" db="EMBL/GenBank/DDBJ databases">
        <title>Genomic analysis of 38 Legionella species identifies large and diverse effector repertoires.</title>
        <authorList>
            <person name="Burstein D."/>
            <person name="Amaro F."/>
            <person name="Zusman T."/>
            <person name="Lifshitz Z."/>
            <person name="Cohen O."/>
            <person name="Gilbert J.A."/>
            <person name="Pupko T."/>
            <person name="Shuman H.A."/>
            <person name="Segal G."/>
        </authorList>
    </citation>
    <scope>NUCLEOTIDE SEQUENCE [LARGE SCALE GENOMIC DNA]</scope>
    <source>
        <strain evidence="2 3">ATCC 49655</strain>
    </source>
</reference>
<dbReference type="AlphaFoldDB" id="A0A0W0YHS5"/>
<proteinExistence type="predicted"/>
<evidence type="ECO:0000256" key="1">
    <source>
        <dbReference type="SAM" id="MobiDB-lite"/>
    </source>
</evidence>
<evidence type="ECO:0000313" key="2">
    <source>
        <dbReference type="EMBL" id="KTD56453.1"/>
    </source>
</evidence>
<dbReference type="Proteomes" id="UP000054600">
    <property type="component" value="Unassembled WGS sequence"/>
</dbReference>
<feature type="compositionally biased region" description="Basic residues" evidence="1">
    <location>
        <begin position="11"/>
        <end position="20"/>
    </location>
</feature>
<keyword evidence="3" id="KW-1185">Reference proteome</keyword>
<organism evidence="2 3">
    <name type="scientific">Legionella shakespearei DSM 23087</name>
    <dbReference type="NCBI Taxonomy" id="1122169"/>
    <lineage>
        <taxon>Bacteria</taxon>
        <taxon>Pseudomonadati</taxon>
        <taxon>Pseudomonadota</taxon>
        <taxon>Gammaproteobacteria</taxon>
        <taxon>Legionellales</taxon>
        <taxon>Legionellaceae</taxon>
        <taxon>Legionella</taxon>
    </lineage>
</organism>
<gene>
    <name evidence="2" type="ORF">Lsha_2852</name>
</gene>
<comment type="caution">
    <text evidence="2">The sequence shown here is derived from an EMBL/GenBank/DDBJ whole genome shotgun (WGS) entry which is preliminary data.</text>
</comment>
<name>A0A0W0YHS5_9GAMM</name>
<protein>
    <submittedName>
        <fullName evidence="2">Uncharacterized protein</fullName>
    </submittedName>
</protein>
<dbReference type="EMBL" id="LNYW01000074">
    <property type="protein sequence ID" value="KTD56453.1"/>
    <property type="molecule type" value="Genomic_DNA"/>
</dbReference>
<accession>A0A0W0YHS5</accession>
<feature type="region of interest" description="Disordered" evidence="1">
    <location>
        <begin position="1"/>
        <end position="27"/>
    </location>
</feature>
<sequence length="60" mass="6784">MVPVFGDPSRKKTRSGRRGSRGVEESEWFASRLQADRATHRKDYESVANLISMRSNAFPG</sequence>